<organism evidence="1 2">
    <name type="scientific">Nephila pilipes</name>
    <name type="common">Giant wood spider</name>
    <name type="synonym">Nephila maculata</name>
    <dbReference type="NCBI Taxonomy" id="299642"/>
    <lineage>
        <taxon>Eukaryota</taxon>
        <taxon>Metazoa</taxon>
        <taxon>Ecdysozoa</taxon>
        <taxon>Arthropoda</taxon>
        <taxon>Chelicerata</taxon>
        <taxon>Arachnida</taxon>
        <taxon>Araneae</taxon>
        <taxon>Araneomorphae</taxon>
        <taxon>Entelegynae</taxon>
        <taxon>Araneoidea</taxon>
        <taxon>Nephilidae</taxon>
        <taxon>Nephila</taxon>
    </lineage>
</organism>
<evidence type="ECO:0000313" key="2">
    <source>
        <dbReference type="Proteomes" id="UP000887013"/>
    </source>
</evidence>
<evidence type="ECO:0000313" key="1">
    <source>
        <dbReference type="EMBL" id="GFT68983.1"/>
    </source>
</evidence>
<comment type="caution">
    <text evidence="1">The sequence shown here is derived from an EMBL/GenBank/DDBJ whole genome shotgun (WGS) entry which is preliminary data.</text>
</comment>
<gene>
    <name evidence="1" type="ORF">NPIL_677651</name>
</gene>
<dbReference type="AlphaFoldDB" id="A0A8X6PK33"/>
<dbReference type="Proteomes" id="UP000887013">
    <property type="component" value="Unassembled WGS sequence"/>
</dbReference>
<proteinExistence type="predicted"/>
<sequence length="358" mass="41026">MVHYGFHQPTDGAPRYTDAKSFSFHFIQIIFSTPPTHRGEEPKENNHSCGKSALRPFVSLTLYLGQHTRNISDQHHIQRFSAHFPPFLRRTENVSVYPIISISCAKTSNRSHKFKEYLFQNKKRLEDASEIYILKMITSLCACILPDGKEEETSSFCTKTAKNLPIFLEPTQKRNTSLEVEKKSFTATCKLIVEEDYTPVKEMLGGVVHAAQALKTVGSQSISGLRELNLLKNNGIVPNITMSNMEMLQESIQILSLMKEVKDKYVPAYLVEKKNCKYLALAKEITEEISLHCFEKSDESHHQWLSEVLQISKDIKNSSISEFERLVTQMHILIKRKYPFCEKASISEDMKGKHCNFN</sequence>
<reference evidence="1" key="1">
    <citation type="submission" date="2020-08" db="EMBL/GenBank/DDBJ databases">
        <title>Multicomponent nature underlies the extraordinary mechanical properties of spider dragline silk.</title>
        <authorList>
            <person name="Kono N."/>
            <person name="Nakamura H."/>
            <person name="Mori M."/>
            <person name="Yoshida Y."/>
            <person name="Ohtoshi R."/>
            <person name="Malay A.D."/>
            <person name="Moran D.A.P."/>
            <person name="Tomita M."/>
            <person name="Numata K."/>
            <person name="Arakawa K."/>
        </authorList>
    </citation>
    <scope>NUCLEOTIDE SEQUENCE</scope>
</reference>
<accession>A0A8X6PK33</accession>
<protein>
    <submittedName>
        <fullName evidence="1">Uncharacterized protein</fullName>
    </submittedName>
</protein>
<dbReference type="EMBL" id="BMAW01116069">
    <property type="protein sequence ID" value="GFT68983.1"/>
    <property type="molecule type" value="Genomic_DNA"/>
</dbReference>
<name>A0A8X6PK33_NEPPI</name>
<keyword evidence="2" id="KW-1185">Reference proteome</keyword>